<evidence type="ECO:0000259" key="1">
    <source>
        <dbReference type="Pfam" id="PF12697"/>
    </source>
</evidence>
<dbReference type="RefSeq" id="WP_382202782.1">
    <property type="nucleotide sequence ID" value="NZ_JBHTBZ010000052.1"/>
</dbReference>
<dbReference type="Gene3D" id="3.40.50.1820">
    <property type="entry name" value="alpha/beta hydrolase"/>
    <property type="match status" value="2"/>
</dbReference>
<dbReference type="InterPro" id="IPR029058">
    <property type="entry name" value="AB_hydrolase_fold"/>
</dbReference>
<keyword evidence="3" id="KW-1185">Reference proteome</keyword>
<dbReference type="EMBL" id="JBHTBZ010000052">
    <property type="protein sequence ID" value="MFC7462072.1"/>
    <property type="molecule type" value="Genomic_DNA"/>
</dbReference>
<dbReference type="InterPro" id="IPR000073">
    <property type="entry name" value="AB_hydrolase_1"/>
</dbReference>
<feature type="domain" description="AB hydrolase-1" evidence="1">
    <location>
        <begin position="1"/>
        <end position="255"/>
    </location>
</feature>
<dbReference type="InterPro" id="IPR050228">
    <property type="entry name" value="Carboxylesterase_BioH"/>
</dbReference>
<dbReference type="Proteomes" id="UP001596457">
    <property type="component" value="Unassembled WGS sequence"/>
</dbReference>
<accession>A0ABW2SFA1</accession>
<reference evidence="3" key="1">
    <citation type="journal article" date="2019" name="Int. J. Syst. Evol. Microbiol.">
        <title>The Global Catalogue of Microorganisms (GCM) 10K type strain sequencing project: providing services to taxonomists for standard genome sequencing and annotation.</title>
        <authorList>
            <consortium name="The Broad Institute Genomics Platform"/>
            <consortium name="The Broad Institute Genome Sequencing Center for Infectious Disease"/>
            <person name="Wu L."/>
            <person name="Ma J."/>
        </authorList>
    </citation>
    <scope>NUCLEOTIDE SEQUENCE [LARGE SCALE GENOMIC DNA]</scope>
    <source>
        <strain evidence="3">CCUG 53903</strain>
    </source>
</reference>
<dbReference type="PANTHER" id="PTHR43194:SF5">
    <property type="entry name" value="PIMELOYL-[ACYL-CARRIER PROTEIN] METHYL ESTER ESTERASE"/>
    <property type="match status" value="1"/>
</dbReference>
<organism evidence="2 3">
    <name type="scientific">Hydrogenophaga defluvii</name>
    <dbReference type="NCBI Taxonomy" id="249410"/>
    <lineage>
        <taxon>Bacteria</taxon>
        <taxon>Pseudomonadati</taxon>
        <taxon>Pseudomonadota</taxon>
        <taxon>Betaproteobacteria</taxon>
        <taxon>Burkholderiales</taxon>
        <taxon>Comamonadaceae</taxon>
        <taxon>Hydrogenophaga</taxon>
    </lineage>
</organism>
<evidence type="ECO:0000313" key="3">
    <source>
        <dbReference type="Proteomes" id="UP001596457"/>
    </source>
</evidence>
<protein>
    <submittedName>
        <fullName evidence="2">Alpha/beta fold hydrolase</fullName>
    </submittedName>
</protein>
<keyword evidence="2" id="KW-0378">Hydrolase</keyword>
<dbReference type="PANTHER" id="PTHR43194">
    <property type="entry name" value="HYDROLASE ALPHA/BETA FOLD FAMILY"/>
    <property type="match status" value="1"/>
</dbReference>
<dbReference type="GO" id="GO:0016787">
    <property type="term" value="F:hydrolase activity"/>
    <property type="evidence" value="ECO:0007669"/>
    <property type="project" value="UniProtKB-KW"/>
</dbReference>
<evidence type="ECO:0000313" key="2">
    <source>
        <dbReference type="EMBL" id="MFC7462072.1"/>
    </source>
</evidence>
<name>A0ABW2SFA1_9BURK</name>
<proteinExistence type="predicted"/>
<sequence length="266" mass="28503">MIHGGFHTGQAYLASPDGRDGWAQLFARRGHDVYVPDWPCHGRSPGRENIAALGTQDIASALATVLAAVGPAIVIAHSAGGPLAWWLAEQLPDLVRAVIGVAPGAPANLVPVLPEDAEHVAALAFDQAAGCPVFSPLDQAVVASPAFVREFWANAPRFPAHAFDRYAATVVPESPIVLNERFNIGGKGLALRERAVVAARPILVITGEHDARHPRPVDESLASYLNADFIWLPDLGIRDNGHMLMIEDNSHEIAQVLFDWLRGQGI</sequence>
<dbReference type="SUPFAM" id="SSF53474">
    <property type="entry name" value="alpha/beta-Hydrolases"/>
    <property type="match status" value="1"/>
</dbReference>
<comment type="caution">
    <text evidence="2">The sequence shown here is derived from an EMBL/GenBank/DDBJ whole genome shotgun (WGS) entry which is preliminary data.</text>
</comment>
<dbReference type="Pfam" id="PF12697">
    <property type="entry name" value="Abhydrolase_6"/>
    <property type="match status" value="1"/>
</dbReference>
<gene>
    <name evidence="2" type="ORF">ACFQU0_16710</name>
</gene>